<evidence type="ECO:0000256" key="1">
    <source>
        <dbReference type="ARBA" id="ARBA00004141"/>
    </source>
</evidence>
<feature type="transmembrane region" description="Helical" evidence="5">
    <location>
        <begin position="63"/>
        <end position="85"/>
    </location>
</feature>
<keyword evidence="8" id="KW-1185">Reference proteome</keyword>
<feature type="domain" description="STAS" evidence="6">
    <location>
        <begin position="431"/>
        <end position="543"/>
    </location>
</feature>
<evidence type="ECO:0000256" key="3">
    <source>
        <dbReference type="ARBA" id="ARBA00022989"/>
    </source>
</evidence>
<dbReference type="InterPro" id="IPR036513">
    <property type="entry name" value="STAS_dom_sf"/>
</dbReference>
<evidence type="ECO:0000256" key="5">
    <source>
        <dbReference type="SAM" id="Phobius"/>
    </source>
</evidence>
<evidence type="ECO:0000256" key="4">
    <source>
        <dbReference type="ARBA" id="ARBA00023136"/>
    </source>
</evidence>
<comment type="caution">
    <text evidence="7">The sequence shown here is derived from an EMBL/GenBank/DDBJ whole genome shotgun (WGS) entry which is preliminary data.</text>
</comment>
<keyword evidence="2 5" id="KW-0812">Transmembrane</keyword>
<evidence type="ECO:0000259" key="6">
    <source>
        <dbReference type="PROSITE" id="PS50801"/>
    </source>
</evidence>
<protein>
    <submittedName>
        <fullName evidence="7">SulP family inorganic anion transporter</fullName>
    </submittedName>
</protein>
<feature type="transmembrane region" description="Helical" evidence="5">
    <location>
        <begin position="375"/>
        <end position="407"/>
    </location>
</feature>
<feature type="transmembrane region" description="Helical" evidence="5">
    <location>
        <begin position="346"/>
        <end position="363"/>
    </location>
</feature>
<evidence type="ECO:0000313" key="8">
    <source>
        <dbReference type="Proteomes" id="UP001480973"/>
    </source>
</evidence>
<dbReference type="PANTHER" id="PTHR11814">
    <property type="entry name" value="SULFATE TRANSPORTER"/>
    <property type="match status" value="1"/>
</dbReference>
<reference evidence="7 8" key="1">
    <citation type="submission" date="2024-03" db="EMBL/GenBank/DDBJ databases">
        <title>Human intestinal bacterial collection.</title>
        <authorList>
            <person name="Pauvert C."/>
            <person name="Hitch T.C.A."/>
            <person name="Clavel T."/>
        </authorList>
    </citation>
    <scope>NUCLEOTIDE SEQUENCE [LARGE SCALE GENOMIC DNA]</scope>
    <source>
        <strain evidence="7 8">CLA-JM-H10</strain>
    </source>
</reference>
<feature type="transmembrane region" description="Helical" evidence="5">
    <location>
        <begin position="194"/>
        <end position="213"/>
    </location>
</feature>
<sequence>MNFKNYKREYLMKDIISGIIVALISIPISMGYSQVAGLPVVYGLYGSLFPVIVFGLISSSPQFVFGVDAAPAALVGGTIATLGIASGSEEAMRVVPVITFVTACWLLLFFLVRAGKLVNYISKPVLGGFISGIGCTIILMQVAKLFGGTAGTGEVFELVSHIISQLGSFNLLSLIMGVGTIAVVLISKKISKKFPMSVIMMLVGALSTAVFHVDRYGVKLLPKVEPGLPKFKMLDFSVLSEHPAQIITLGLTVALVIVSSTLLTACNYAIKNDYKIQNNREILAYSVSNFCAAFNGCCPLNGSVSRTGIAEQFGVKSQMMSLVAAVTMLLVLMFGTGFIAYLPVPVLTGIVIAALIGILEFGMAKKLWKTDKVEFAIFTGAFLGVLIFGTIYGVIIGIVLSFVSVIIKASVPPRGLLGVIPGQNGFYDMERNRNAHAVKNTVIYRFSGTLFFANINVFVNDIEKAVMPDTKRVIVDASGIGSIDITAADRLVLLAGKLENKGIKFYITEHVGAVNDLLRKLGAGELIEKGAVRRTISLALRDAGVVRPYPLEDRDGMTPMDTVLESNDELAEFEWAFGDDADERMEKLALEVAGKVADGDIDEKGIIKDAEQHASWGRIGLFDEDELLDRLEMHLSEIAQRGHHDPKQLEERIEERRAVVEKKLQSLNPEAIKALHEHRRKMAAHFKNANPKAYKHMIQVRKEHIEKLEKSDPKLAEKLKELYNHGEDSES</sequence>
<dbReference type="Gene3D" id="3.30.750.24">
    <property type="entry name" value="STAS domain"/>
    <property type="match status" value="1"/>
</dbReference>
<dbReference type="InterPro" id="IPR002645">
    <property type="entry name" value="STAS_dom"/>
</dbReference>
<feature type="transmembrane region" description="Helical" evidence="5">
    <location>
        <begin position="36"/>
        <end position="56"/>
    </location>
</feature>
<name>A0ABV1GKE1_9FIRM</name>
<dbReference type="PROSITE" id="PS50801">
    <property type="entry name" value="STAS"/>
    <property type="match status" value="1"/>
</dbReference>
<dbReference type="Pfam" id="PF00916">
    <property type="entry name" value="Sulfate_transp"/>
    <property type="match status" value="1"/>
</dbReference>
<feature type="transmembrane region" description="Helical" evidence="5">
    <location>
        <begin position="162"/>
        <end position="187"/>
    </location>
</feature>
<proteinExistence type="predicted"/>
<evidence type="ECO:0000313" key="7">
    <source>
        <dbReference type="EMBL" id="MEQ2533942.1"/>
    </source>
</evidence>
<evidence type="ECO:0000256" key="2">
    <source>
        <dbReference type="ARBA" id="ARBA00022692"/>
    </source>
</evidence>
<keyword evidence="3 5" id="KW-1133">Transmembrane helix</keyword>
<dbReference type="Proteomes" id="UP001480973">
    <property type="component" value="Unassembled WGS sequence"/>
</dbReference>
<keyword evidence="4 5" id="KW-0472">Membrane</keyword>
<gene>
    <name evidence="7" type="ORF">WMO38_02310</name>
</gene>
<dbReference type="CDD" id="cd07042">
    <property type="entry name" value="STAS_SulP_like_sulfate_transporter"/>
    <property type="match status" value="1"/>
</dbReference>
<dbReference type="EMBL" id="JBBMES010000002">
    <property type="protein sequence ID" value="MEQ2533942.1"/>
    <property type="molecule type" value="Genomic_DNA"/>
</dbReference>
<feature type="transmembrane region" description="Helical" evidence="5">
    <location>
        <begin position="322"/>
        <end position="340"/>
    </location>
</feature>
<feature type="transmembrane region" description="Helical" evidence="5">
    <location>
        <begin position="91"/>
        <end position="112"/>
    </location>
</feature>
<accession>A0ABV1GKE1</accession>
<dbReference type="SUPFAM" id="SSF52091">
    <property type="entry name" value="SpoIIaa-like"/>
    <property type="match status" value="1"/>
</dbReference>
<feature type="transmembrane region" description="Helical" evidence="5">
    <location>
        <begin position="124"/>
        <end position="142"/>
    </location>
</feature>
<dbReference type="InterPro" id="IPR011547">
    <property type="entry name" value="SLC26A/SulP_dom"/>
</dbReference>
<feature type="transmembrane region" description="Helical" evidence="5">
    <location>
        <begin position="12"/>
        <end position="30"/>
    </location>
</feature>
<dbReference type="InterPro" id="IPR001902">
    <property type="entry name" value="SLC26A/SulP_fam"/>
</dbReference>
<feature type="transmembrane region" description="Helical" evidence="5">
    <location>
        <begin position="246"/>
        <end position="270"/>
    </location>
</feature>
<organism evidence="7 8">
    <name type="scientific">Lachnospira intestinalis</name>
    <dbReference type="NCBI Taxonomy" id="3133158"/>
    <lineage>
        <taxon>Bacteria</taxon>
        <taxon>Bacillati</taxon>
        <taxon>Bacillota</taxon>
        <taxon>Clostridia</taxon>
        <taxon>Lachnospirales</taxon>
        <taxon>Lachnospiraceae</taxon>
        <taxon>Lachnospira</taxon>
    </lineage>
</organism>
<comment type="subcellular location">
    <subcellularLocation>
        <location evidence="1">Membrane</location>
        <topology evidence="1">Multi-pass membrane protein</topology>
    </subcellularLocation>
</comment>
<dbReference type="Pfam" id="PF01740">
    <property type="entry name" value="STAS"/>
    <property type="match status" value="1"/>
</dbReference>